<proteinExistence type="predicted"/>
<sequence>MVNFSFGQTFQQALDSLLEHKFPANSAGIAVLVIKNNQEIYKKGFGLANIEKKEAITPNTNFRMASVSKQFTAMCIILLEKQGKLSYEDNLLKFFPDFAPSVGTIIKIKHLLTHSSGIIDYEDLIPENQKKQILDDDVLELVKNQTTTYFEAGKQFRYSNTGFCLLEQIVEKVSGEKYSSFIEKNIFRPVGMLNTSMYSENAQIPNRAMGYTRNDKGEIAFSDQSITSATKGDGCVYTSLNDYKKWVIALQKNQLVNLETQLAKINFQLNNTSKFEYGFGWFNYLNSKNQLELYHTGSTCGFSNSVSIVPKSNYFFVFFSNIANNHGIEQPIYDLMKKYKLTDSEINFKFLLEQTR</sequence>
<accession>A0A916YLH8</accession>
<dbReference type="Proteomes" id="UP000609064">
    <property type="component" value="Unassembled WGS sequence"/>
</dbReference>
<dbReference type="InterPro" id="IPR001466">
    <property type="entry name" value="Beta-lactam-related"/>
</dbReference>
<dbReference type="Gene3D" id="3.40.710.10">
    <property type="entry name" value="DD-peptidase/beta-lactamase superfamily"/>
    <property type="match status" value="1"/>
</dbReference>
<dbReference type="PANTHER" id="PTHR46825:SF9">
    <property type="entry name" value="BETA-LACTAMASE-RELATED DOMAIN-CONTAINING PROTEIN"/>
    <property type="match status" value="1"/>
</dbReference>
<dbReference type="PANTHER" id="PTHR46825">
    <property type="entry name" value="D-ALANYL-D-ALANINE-CARBOXYPEPTIDASE/ENDOPEPTIDASE AMPH"/>
    <property type="match status" value="1"/>
</dbReference>
<keyword evidence="2" id="KW-0378">Hydrolase</keyword>
<dbReference type="InterPro" id="IPR050491">
    <property type="entry name" value="AmpC-like"/>
</dbReference>
<feature type="domain" description="Beta-lactamase-related" evidence="1">
    <location>
        <begin position="25"/>
        <end position="327"/>
    </location>
</feature>
<comment type="caution">
    <text evidence="2">The sequence shown here is derived from an EMBL/GenBank/DDBJ whole genome shotgun (WGS) entry which is preliminary data.</text>
</comment>
<dbReference type="EMBL" id="BMKK01000002">
    <property type="protein sequence ID" value="GGD50408.1"/>
    <property type="molecule type" value="Genomic_DNA"/>
</dbReference>
<gene>
    <name evidence="2" type="ORF">GCM10011514_13340</name>
</gene>
<protein>
    <submittedName>
        <fullName evidence="2">Serine hydrolase</fullName>
    </submittedName>
</protein>
<dbReference type="SUPFAM" id="SSF56601">
    <property type="entry name" value="beta-lactamase/transpeptidase-like"/>
    <property type="match status" value="1"/>
</dbReference>
<evidence type="ECO:0000313" key="2">
    <source>
        <dbReference type="EMBL" id="GGD50408.1"/>
    </source>
</evidence>
<evidence type="ECO:0000313" key="3">
    <source>
        <dbReference type="Proteomes" id="UP000609064"/>
    </source>
</evidence>
<dbReference type="Pfam" id="PF00144">
    <property type="entry name" value="Beta-lactamase"/>
    <property type="match status" value="1"/>
</dbReference>
<reference evidence="2" key="2">
    <citation type="submission" date="2020-09" db="EMBL/GenBank/DDBJ databases">
        <authorList>
            <person name="Sun Q."/>
            <person name="Zhou Y."/>
        </authorList>
    </citation>
    <scope>NUCLEOTIDE SEQUENCE</scope>
    <source>
        <strain evidence="2">CGMCC 1.15958</strain>
    </source>
</reference>
<name>A0A916YLH8_9BACT</name>
<dbReference type="GO" id="GO:0016787">
    <property type="term" value="F:hydrolase activity"/>
    <property type="evidence" value="ECO:0007669"/>
    <property type="project" value="UniProtKB-KW"/>
</dbReference>
<organism evidence="2 3">
    <name type="scientific">Emticicia aquatilis</name>
    <dbReference type="NCBI Taxonomy" id="1537369"/>
    <lineage>
        <taxon>Bacteria</taxon>
        <taxon>Pseudomonadati</taxon>
        <taxon>Bacteroidota</taxon>
        <taxon>Cytophagia</taxon>
        <taxon>Cytophagales</taxon>
        <taxon>Leadbetterellaceae</taxon>
        <taxon>Emticicia</taxon>
    </lineage>
</organism>
<dbReference type="InterPro" id="IPR012338">
    <property type="entry name" value="Beta-lactam/transpept-like"/>
</dbReference>
<reference evidence="2" key="1">
    <citation type="journal article" date="2014" name="Int. J. Syst. Evol. Microbiol.">
        <title>Complete genome sequence of Corynebacterium casei LMG S-19264T (=DSM 44701T), isolated from a smear-ripened cheese.</title>
        <authorList>
            <consortium name="US DOE Joint Genome Institute (JGI-PGF)"/>
            <person name="Walter F."/>
            <person name="Albersmeier A."/>
            <person name="Kalinowski J."/>
            <person name="Ruckert C."/>
        </authorList>
    </citation>
    <scope>NUCLEOTIDE SEQUENCE</scope>
    <source>
        <strain evidence="2">CGMCC 1.15958</strain>
    </source>
</reference>
<dbReference type="AlphaFoldDB" id="A0A916YLH8"/>
<evidence type="ECO:0000259" key="1">
    <source>
        <dbReference type="Pfam" id="PF00144"/>
    </source>
</evidence>
<keyword evidence="3" id="KW-1185">Reference proteome</keyword>